<feature type="region of interest" description="Disordered" evidence="2">
    <location>
        <begin position="917"/>
        <end position="947"/>
    </location>
</feature>
<keyword evidence="1" id="KW-0175">Coiled coil</keyword>
<feature type="domain" description="BTB" evidence="3">
    <location>
        <begin position="253"/>
        <end position="320"/>
    </location>
</feature>
<accession>A0A812ZWI4</accession>
<dbReference type="InterPro" id="IPR000210">
    <property type="entry name" value="BTB/POZ_dom"/>
</dbReference>
<dbReference type="InterPro" id="IPR002083">
    <property type="entry name" value="MATH/TRAF_dom"/>
</dbReference>
<dbReference type="EMBL" id="CAJNJA010051376">
    <property type="protein sequence ID" value="CAE7843596.1"/>
    <property type="molecule type" value="Genomic_DNA"/>
</dbReference>
<feature type="region of interest" description="Disordered" evidence="2">
    <location>
        <begin position="1428"/>
        <end position="1447"/>
    </location>
</feature>
<comment type="caution">
    <text evidence="4">The sequence shown here is derived from an EMBL/GenBank/DDBJ whole genome shotgun (WGS) entry which is preliminary data.</text>
</comment>
<feature type="region of interest" description="Disordered" evidence="2">
    <location>
        <begin position="1"/>
        <end position="20"/>
    </location>
</feature>
<sequence length="1447" mass="163548">SRASRLCRSLPMEPQSMSAEELQAEIEATRRRAEAEEARLPELEGEIDQAWERQRLRGELHAMQRRLGLAEDRNDVAIQVRGFIDNDEVQSHLLPSRPEQPVMHASGGGSAKFDDMVAKGEYVWRIEGFSWVPCALKQKVVAYWDPPYVDARDGQFVQWGETRDVVHCRDRCAYGPDVHWPGHPPSSLGIFGLSHEELLQSEWVQNDTLTVKFEIEVRPAKRETWQPLSLAAEIPEPTMLDDTQALLEEGTCSDVQIVAQGEVIQAHSQVLCARSEVFRKQLTAGMQESVSKVIVIEDCDVAAFKAFLRFLYTDRFPEVKDFVAAASSSNDEAKLSEQVDIAQVCGILCQAHLLQAKQLEKACLSFIRDHATQVLTLPTYADMVKKWPQIGLKVSLFLAGKSDTELSAAMAGLDKPRGQESEQEQANSEGALRLLSRWEEAEALRAAIEDERRRAEAEEARLPELVAETEQAKEQQRLREELRAMIGRREDAEQRNAEEIEFREAIASDALVRRVFLPRKQGAKQASGGESTNFRNRVSTVEHVWRIEGFSWVPDALEQHDWPFDFTHSSFDLGNRTFQVRYSPWAGYLCDRRKGSLALALHRDEECIALRYRIYVKARSGAFVQWGEMQHVIHDGRRGRWSAYGPDVHWPDDPPASLGIFGLSHEELLQSEWIQDDTLTVKFELEVRPDRYATRQGLSLAAEIPEPTIIEDTRALLEEGTCSDVRFMVQDEVIPAHSQVLCARSEVFRKQLTGGMQESVSKVIVIEDCDVATFRDFLRFLYTDRFPEVKDFGAAATSSNDEAEHDSPKVSPVQSLLRVSNKYQVTRLQLWCEAKLSEQVDTAQVCGILCQAHLLQAEQLEKACLSFIKDHATQVLTLPAYADMVKKWPQIGLKVSLLLAGKSDTELSAAMAGLDKPRGQESEQAPTELFHSPGPWAFPARSDSSLKGPGELRAAIEEERRWAEAEEARLPELLAKTEQAKERQRLREELKDMILRRRDAEVRNSEETEFREGIDDDEIWANPPLADPARRPCVMQARDRETVNFRDKICTGEHLWRIEGFSWVPCTLEQCRAAYGSGAHFVHSRFELGRQTFLFCYSPWADMLCYQHHGSLAIVLHTEDCIALRYRIYVKAQSGEFVQWGQTRDVVHDGESGRTCAYGPDVHWPGEPPTSLGIFGLSHEELLQSEWVQNDTLTVKFELEVRPPSFERRQRVSTSVDIPEPSIHQDTQALLEEGTCSDVRFMVQDEVLRAHSQVLCARSEVFRKQLTGGMQESVSNVIKIEDCDVATFKAFLQFLYTDRLPDVQDFIPATTSSSRQTESSSPKLSLVQALLAVSHKYQVTRLQLWCEAKLSEQVDTAQVCDILCQAHLLQAKQLEKACLSFIRDHATQVHTLPAYADMVKKWPQIGLKVSLFSAGVSDTELSAAMAGLEKPRGQELEQEEAGSGSLP</sequence>
<evidence type="ECO:0000256" key="2">
    <source>
        <dbReference type="SAM" id="MobiDB-lite"/>
    </source>
</evidence>
<proteinExistence type="predicted"/>
<dbReference type="CDD" id="cd00121">
    <property type="entry name" value="MATH"/>
    <property type="match status" value="1"/>
</dbReference>
<dbReference type="SUPFAM" id="SSF49599">
    <property type="entry name" value="TRAF domain-like"/>
    <property type="match status" value="2"/>
</dbReference>
<keyword evidence="5" id="KW-1185">Reference proteome</keyword>
<dbReference type="CDD" id="cd18186">
    <property type="entry name" value="BTB_POZ_ZBTB_KLHL-like"/>
    <property type="match status" value="2"/>
</dbReference>
<dbReference type="Gene3D" id="3.30.710.10">
    <property type="entry name" value="Potassium Channel Kv1.1, Chain A"/>
    <property type="match status" value="3"/>
</dbReference>
<gene>
    <name evidence="4" type="primary">BPM2</name>
    <name evidence="4" type="ORF">SNEC2469_LOCUS25810</name>
</gene>
<evidence type="ECO:0000313" key="4">
    <source>
        <dbReference type="EMBL" id="CAE7843596.1"/>
    </source>
</evidence>
<name>A0A812ZWI4_9DINO</name>
<reference evidence="4" key="1">
    <citation type="submission" date="2021-02" db="EMBL/GenBank/DDBJ databases">
        <authorList>
            <person name="Dougan E. K."/>
            <person name="Rhodes N."/>
            <person name="Thang M."/>
            <person name="Chan C."/>
        </authorList>
    </citation>
    <scope>NUCLEOTIDE SEQUENCE</scope>
</reference>
<dbReference type="Pfam" id="PF00651">
    <property type="entry name" value="BTB"/>
    <property type="match status" value="3"/>
</dbReference>
<feature type="coiled-coil region" evidence="1">
    <location>
        <begin position="963"/>
        <end position="1003"/>
    </location>
</feature>
<protein>
    <submittedName>
        <fullName evidence="4">BPM2 protein</fullName>
    </submittedName>
</protein>
<evidence type="ECO:0000313" key="5">
    <source>
        <dbReference type="Proteomes" id="UP000601435"/>
    </source>
</evidence>
<dbReference type="GO" id="GO:0030163">
    <property type="term" value="P:protein catabolic process"/>
    <property type="evidence" value="ECO:0007669"/>
    <property type="project" value="UniProtKB-ARBA"/>
</dbReference>
<feature type="domain" description="BTB" evidence="3">
    <location>
        <begin position="723"/>
        <end position="790"/>
    </location>
</feature>
<feature type="non-terminal residue" evidence="4">
    <location>
        <position position="1447"/>
    </location>
</feature>
<organism evidence="4 5">
    <name type="scientific">Symbiodinium necroappetens</name>
    <dbReference type="NCBI Taxonomy" id="1628268"/>
    <lineage>
        <taxon>Eukaryota</taxon>
        <taxon>Sar</taxon>
        <taxon>Alveolata</taxon>
        <taxon>Dinophyceae</taxon>
        <taxon>Suessiales</taxon>
        <taxon>Symbiodiniaceae</taxon>
        <taxon>Symbiodinium</taxon>
    </lineage>
</organism>
<evidence type="ECO:0000256" key="1">
    <source>
        <dbReference type="SAM" id="Coils"/>
    </source>
</evidence>
<dbReference type="PROSITE" id="PS50097">
    <property type="entry name" value="BTB"/>
    <property type="match status" value="3"/>
</dbReference>
<feature type="domain" description="BTB" evidence="3">
    <location>
        <begin position="1237"/>
        <end position="1304"/>
    </location>
</feature>
<dbReference type="OrthoDB" id="429484at2759"/>
<dbReference type="Proteomes" id="UP000601435">
    <property type="component" value="Unassembled WGS sequence"/>
</dbReference>
<dbReference type="PANTHER" id="PTHR24413">
    <property type="entry name" value="SPECKLE-TYPE POZ PROTEIN"/>
    <property type="match status" value="1"/>
</dbReference>
<dbReference type="SUPFAM" id="SSF54695">
    <property type="entry name" value="POZ domain"/>
    <property type="match status" value="3"/>
</dbReference>
<dbReference type="InterPro" id="IPR011333">
    <property type="entry name" value="SKP1/BTB/POZ_sf"/>
</dbReference>
<evidence type="ECO:0000259" key="3">
    <source>
        <dbReference type="PROSITE" id="PS50097"/>
    </source>
</evidence>
<feature type="coiled-coil region" evidence="1">
    <location>
        <begin position="438"/>
        <end position="495"/>
    </location>
</feature>
<dbReference type="SMART" id="SM00225">
    <property type="entry name" value="BTB"/>
    <property type="match status" value="3"/>
</dbReference>